<name>A0A5B8MLD5_9CHLO</name>
<evidence type="ECO:0000313" key="2">
    <source>
        <dbReference type="EMBL" id="QDZ21111.1"/>
    </source>
</evidence>
<dbReference type="Proteomes" id="UP000316726">
    <property type="component" value="Chromosome 5"/>
</dbReference>
<dbReference type="EMBL" id="CP031038">
    <property type="protein sequence ID" value="QDZ21111.1"/>
    <property type="molecule type" value="Genomic_DNA"/>
</dbReference>
<reference evidence="2 3" key="1">
    <citation type="submission" date="2018-07" db="EMBL/GenBank/DDBJ databases">
        <title>The complete nuclear genome of the prasinophyte Chloropicon primus (CCMP1205).</title>
        <authorList>
            <person name="Pombert J.-F."/>
            <person name="Otis C."/>
            <person name="Turmel M."/>
            <person name="Lemieux C."/>
        </authorList>
    </citation>
    <scope>NUCLEOTIDE SEQUENCE [LARGE SCALE GENOMIC DNA]</scope>
    <source>
        <strain evidence="2 3">CCMP1205</strain>
    </source>
</reference>
<gene>
    <name evidence="2" type="ORF">A3770_05p36290</name>
</gene>
<feature type="coiled-coil region" evidence="1">
    <location>
        <begin position="210"/>
        <end position="279"/>
    </location>
</feature>
<proteinExistence type="predicted"/>
<sequence>MSRKKAFCDDFAMQPLKVLGEENRRKSAPPNGFFTVLGDDSKEWRIGDEENRRDKYVDDEESMQSFLSGDTDSLLDRQMETYAYASHRDSRRIGHWQGKVEYALRRSIALDMHDMAMSAVDSPTRNPPRIQRSRSRRLLQSMSIAVERSRDLSFYEKQNLNQLLGRQGEDIQGLKAKMKKMDDYIHKAEVKSAQEVSSYQEKHGQALRANAELRSLLSDREEKMNALLTENAAQEERCNEALRDKEHLYAMLQERDEEAQALKSQAAQHRSDLQQALTDKGSLEVLLLKSGEEIQALKSQASKHQGDLQHAFSEKEDLGRLLLELEEQVQALQANIAAHEQQRQESLEQKGQLDAMLKDSDQKAKALESQNQSHQHDLQQALQEKGYLKSLLLKREEEMQGMQARLHAQDATLQNRTAAGSGVAQTCALALLTKVDTLVQEKDELRALLHSLWARTQELMDVPAL</sequence>
<dbReference type="AlphaFoldDB" id="A0A5B8MLD5"/>
<organism evidence="2 3">
    <name type="scientific">Chloropicon primus</name>
    <dbReference type="NCBI Taxonomy" id="1764295"/>
    <lineage>
        <taxon>Eukaryota</taxon>
        <taxon>Viridiplantae</taxon>
        <taxon>Chlorophyta</taxon>
        <taxon>Chloropicophyceae</taxon>
        <taxon>Chloropicales</taxon>
        <taxon>Chloropicaceae</taxon>
        <taxon>Chloropicon</taxon>
    </lineage>
</organism>
<evidence type="ECO:0000256" key="1">
    <source>
        <dbReference type="SAM" id="Coils"/>
    </source>
</evidence>
<evidence type="ECO:0000313" key="3">
    <source>
        <dbReference type="Proteomes" id="UP000316726"/>
    </source>
</evidence>
<protein>
    <submittedName>
        <fullName evidence="2">Uncharacterized protein</fullName>
    </submittedName>
</protein>
<feature type="coiled-coil region" evidence="1">
    <location>
        <begin position="308"/>
        <end position="384"/>
    </location>
</feature>
<accession>A0A5B8MLD5</accession>
<keyword evidence="1" id="KW-0175">Coiled coil</keyword>
<keyword evidence="3" id="KW-1185">Reference proteome</keyword>